<accession>A0ABW4EUX4</accession>
<dbReference type="RefSeq" id="WP_344726356.1">
    <property type="nucleotide sequence ID" value="NZ_BAAAUS010000037.1"/>
</dbReference>
<evidence type="ECO:0000259" key="1">
    <source>
        <dbReference type="Pfam" id="PF01636"/>
    </source>
</evidence>
<dbReference type="Proteomes" id="UP001597114">
    <property type="component" value="Unassembled WGS sequence"/>
</dbReference>
<keyword evidence="2" id="KW-0808">Transferase</keyword>
<proteinExistence type="predicted"/>
<comment type="caution">
    <text evidence="2">The sequence shown here is derived from an EMBL/GenBank/DDBJ whole genome shotgun (WGS) entry which is preliminary data.</text>
</comment>
<dbReference type="InterPro" id="IPR011009">
    <property type="entry name" value="Kinase-like_dom_sf"/>
</dbReference>
<keyword evidence="3" id="KW-1185">Reference proteome</keyword>
<evidence type="ECO:0000313" key="2">
    <source>
        <dbReference type="EMBL" id="MFD1518692.1"/>
    </source>
</evidence>
<name>A0ABW4EUX4_9PSEU</name>
<reference evidence="3" key="1">
    <citation type="journal article" date="2019" name="Int. J. Syst. Evol. Microbiol.">
        <title>The Global Catalogue of Microorganisms (GCM) 10K type strain sequencing project: providing services to taxonomists for standard genome sequencing and annotation.</title>
        <authorList>
            <consortium name="The Broad Institute Genomics Platform"/>
            <consortium name="The Broad Institute Genome Sequencing Center for Infectious Disease"/>
            <person name="Wu L."/>
            <person name="Ma J."/>
        </authorList>
    </citation>
    <scope>NUCLEOTIDE SEQUENCE [LARGE SCALE GENOMIC DNA]</scope>
    <source>
        <strain evidence="3">CCM 7043</strain>
    </source>
</reference>
<protein>
    <submittedName>
        <fullName evidence="2">Aminoglycoside phosphotransferase family protein</fullName>
        <ecNumber evidence="2">2.7.1.-</ecNumber>
    </submittedName>
</protein>
<evidence type="ECO:0000313" key="3">
    <source>
        <dbReference type="Proteomes" id="UP001597114"/>
    </source>
</evidence>
<dbReference type="InterPro" id="IPR002575">
    <property type="entry name" value="Aminoglycoside_PTrfase"/>
</dbReference>
<dbReference type="EC" id="2.7.1.-" evidence="2"/>
<dbReference type="GO" id="GO:0016740">
    <property type="term" value="F:transferase activity"/>
    <property type="evidence" value="ECO:0007669"/>
    <property type="project" value="UniProtKB-KW"/>
</dbReference>
<dbReference type="SUPFAM" id="SSF56112">
    <property type="entry name" value="Protein kinase-like (PK-like)"/>
    <property type="match status" value="1"/>
</dbReference>
<sequence length="282" mass="30351">MIPRPPTDREVGIVGTLLPSTSLDRATVIPSGSHDVVLIPDVAAVRIARSAPAVESLPRRTALLEALAKAALPFATPIPLSPVVSTSGWTAVAVSWIPGRYAPRGNGEPASLRNVLEALAAVDLAPLIDLLDVPHAYAGRERWEELILTEAVPRLPPRLRDSAVRRIAAVLALDPVPPRLVHGDLTGENMHWSPAGDIIGVLDWDLAHPFDPAIDVACLAHWHGWPTIAKTVDAATYVRARTWYGTFAMEQIVKYLLDDADAAAIDECVGRVVRWMDSDGLG</sequence>
<gene>
    <name evidence="2" type="ORF">ACFSJD_14425</name>
</gene>
<feature type="domain" description="Aminoglycoside phosphotransferase" evidence="1">
    <location>
        <begin position="29"/>
        <end position="242"/>
    </location>
</feature>
<organism evidence="2 3">
    <name type="scientific">Pseudonocardia yunnanensis</name>
    <dbReference type="NCBI Taxonomy" id="58107"/>
    <lineage>
        <taxon>Bacteria</taxon>
        <taxon>Bacillati</taxon>
        <taxon>Actinomycetota</taxon>
        <taxon>Actinomycetes</taxon>
        <taxon>Pseudonocardiales</taxon>
        <taxon>Pseudonocardiaceae</taxon>
        <taxon>Pseudonocardia</taxon>
    </lineage>
</organism>
<dbReference type="EMBL" id="JBHUCO010000014">
    <property type="protein sequence ID" value="MFD1518692.1"/>
    <property type="molecule type" value="Genomic_DNA"/>
</dbReference>
<dbReference type="Gene3D" id="3.90.1200.10">
    <property type="match status" value="1"/>
</dbReference>
<dbReference type="Pfam" id="PF01636">
    <property type="entry name" value="APH"/>
    <property type="match status" value="1"/>
</dbReference>